<proteinExistence type="predicted"/>
<evidence type="ECO:0008006" key="4">
    <source>
        <dbReference type="Google" id="ProtNLM"/>
    </source>
</evidence>
<comment type="caution">
    <text evidence="2">The sequence shown here is derived from an EMBL/GenBank/DDBJ whole genome shotgun (WGS) entry which is preliminary data.</text>
</comment>
<evidence type="ECO:0000256" key="1">
    <source>
        <dbReference type="SAM" id="SignalP"/>
    </source>
</evidence>
<reference evidence="2 3" key="1">
    <citation type="submission" date="2015-11" db="EMBL/GenBank/DDBJ databases">
        <title>Expanding the genomic diversity of Burkholderia species for the development of highly accurate diagnostics.</title>
        <authorList>
            <person name="Sahl J."/>
            <person name="Keim P."/>
            <person name="Wagner D."/>
        </authorList>
    </citation>
    <scope>NUCLEOTIDE SEQUENCE [LARGE SCALE GENOMIC DNA]</scope>
    <source>
        <strain evidence="2 3">MSMB2087WGS</strain>
    </source>
</reference>
<accession>A0A119HC22</accession>
<sequence length="161" mass="17779">MRNLPVRLLGILLALHLSVGHAQPAGAPDDAIGAWHFDDPLLYYGDMDTDGNVLYVICEAGRLRASVLVNGADRHDGQRVRVTFASNSARVSSRGALAPSDLDMYAVAEITDRARFYRLFDDDRELRIDVEGERDPLRLPLLGARDQAARLKAACPVRRGR</sequence>
<evidence type="ECO:0000313" key="2">
    <source>
        <dbReference type="EMBL" id="KWA78525.1"/>
    </source>
</evidence>
<name>A0A119HC22_9BURK</name>
<evidence type="ECO:0000313" key="3">
    <source>
        <dbReference type="Proteomes" id="UP000060630"/>
    </source>
</evidence>
<feature type="signal peptide" evidence="1">
    <location>
        <begin position="1"/>
        <end position="22"/>
    </location>
</feature>
<dbReference type="Proteomes" id="UP000060630">
    <property type="component" value="Unassembled WGS sequence"/>
</dbReference>
<protein>
    <recommendedName>
        <fullName evidence="4">Lipoprotein</fullName>
    </recommendedName>
</protein>
<organism evidence="2 3">
    <name type="scientific">Burkholderia ubonensis</name>
    <dbReference type="NCBI Taxonomy" id="101571"/>
    <lineage>
        <taxon>Bacteria</taxon>
        <taxon>Pseudomonadati</taxon>
        <taxon>Pseudomonadota</taxon>
        <taxon>Betaproteobacteria</taxon>
        <taxon>Burkholderiales</taxon>
        <taxon>Burkholderiaceae</taxon>
        <taxon>Burkholderia</taxon>
        <taxon>Burkholderia cepacia complex</taxon>
    </lineage>
</organism>
<dbReference type="RefSeq" id="WP_059653905.1">
    <property type="nucleotide sequence ID" value="NZ_LPHD01000143.1"/>
</dbReference>
<keyword evidence="1" id="KW-0732">Signal</keyword>
<feature type="chain" id="PRO_5007162188" description="Lipoprotein" evidence="1">
    <location>
        <begin position="23"/>
        <end position="161"/>
    </location>
</feature>
<dbReference type="AlphaFoldDB" id="A0A119HC22"/>
<dbReference type="EMBL" id="LPHD01000143">
    <property type="protein sequence ID" value="KWA78525.1"/>
    <property type="molecule type" value="Genomic_DNA"/>
</dbReference>
<gene>
    <name evidence="2" type="ORF">WL29_33205</name>
</gene>